<evidence type="ECO:0000313" key="2">
    <source>
        <dbReference type="EMBL" id="KGO92940.1"/>
    </source>
</evidence>
<feature type="chain" id="PRO_5001992698" evidence="1">
    <location>
        <begin position="24"/>
        <end position="134"/>
    </location>
</feature>
<dbReference type="Proteomes" id="UP000030111">
    <property type="component" value="Unassembled WGS sequence"/>
</dbReference>
<dbReference type="eggNOG" id="ENOG5030QM6">
    <property type="taxonomic scope" value="Bacteria"/>
</dbReference>
<name>A0A0A2MXJ0_9FLAO</name>
<evidence type="ECO:0000256" key="1">
    <source>
        <dbReference type="SAM" id="SignalP"/>
    </source>
</evidence>
<dbReference type="AlphaFoldDB" id="A0A0A2MXJ0"/>
<accession>A0A0A2MXJ0</accession>
<dbReference type="OrthoDB" id="1364767at2"/>
<keyword evidence="3" id="KW-1185">Reference proteome</keyword>
<evidence type="ECO:0000313" key="3">
    <source>
        <dbReference type="Proteomes" id="UP000030111"/>
    </source>
</evidence>
<comment type="caution">
    <text evidence="2">The sequence shown here is derived from an EMBL/GenBank/DDBJ whole genome shotgun (WGS) entry which is preliminary data.</text>
</comment>
<feature type="signal peptide" evidence="1">
    <location>
        <begin position="1"/>
        <end position="23"/>
    </location>
</feature>
<protein>
    <submittedName>
        <fullName evidence="2">Uncharacterized protein</fullName>
    </submittedName>
</protein>
<keyword evidence="1" id="KW-0732">Signal</keyword>
<organism evidence="2 3">
    <name type="scientific">Flavobacterium subsaxonicum WB 4.1-42 = DSM 21790</name>
    <dbReference type="NCBI Taxonomy" id="1121898"/>
    <lineage>
        <taxon>Bacteria</taxon>
        <taxon>Pseudomonadati</taxon>
        <taxon>Bacteroidota</taxon>
        <taxon>Flavobacteriia</taxon>
        <taxon>Flavobacteriales</taxon>
        <taxon>Flavobacteriaceae</taxon>
        <taxon>Flavobacterium</taxon>
    </lineage>
</organism>
<dbReference type="EMBL" id="JRLY01000007">
    <property type="protein sequence ID" value="KGO92940.1"/>
    <property type="molecule type" value="Genomic_DNA"/>
</dbReference>
<gene>
    <name evidence="2" type="ORF">Q766_09920</name>
</gene>
<reference evidence="2 3" key="1">
    <citation type="submission" date="2013-09" db="EMBL/GenBank/DDBJ databases">
        <authorList>
            <person name="Zeng Z."/>
            <person name="Chen C."/>
        </authorList>
    </citation>
    <scope>NUCLEOTIDE SEQUENCE [LARGE SCALE GENOMIC DNA]</scope>
    <source>
        <strain evidence="2 3">WB 4.1-42</strain>
    </source>
</reference>
<sequence length="134" mass="15339">MKSKVVYIAFLFIFIFGTTTVTAQMMDRSVGASQYKRPKNKKGKPKDFVDVTVDYYTKELSLDDFQVAAVREVLEEQKYAINTLDADQNMTMAEKKDKANIINEKIDSGIKPLLSAEQLKKYLAIQEKRKKSQS</sequence>
<proteinExistence type="predicted"/>
<dbReference type="RefSeq" id="WP_026993029.1">
    <property type="nucleotide sequence ID" value="NZ_JRLY01000007.1"/>
</dbReference>